<dbReference type="Pfam" id="PF12796">
    <property type="entry name" value="Ank_2"/>
    <property type="match status" value="1"/>
</dbReference>
<evidence type="ECO:0000256" key="1">
    <source>
        <dbReference type="PROSITE-ProRule" id="PRU00023"/>
    </source>
</evidence>
<dbReference type="InterPro" id="IPR036770">
    <property type="entry name" value="Ankyrin_rpt-contain_sf"/>
</dbReference>
<proteinExistence type="predicted"/>
<dbReference type="SMART" id="SM00248">
    <property type="entry name" value="ANK"/>
    <property type="match status" value="2"/>
</dbReference>
<name>A0AAW0KVV3_QUESU</name>
<accession>A0AAW0KVV3</accession>
<dbReference type="PANTHER" id="PTHR24121">
    <property type="entry name" value="NO MECHANORECEPTOR POTENTIAL C, ISOFORM D-RELATED"/>
    <property type="match status" value="1"/>
</dbReference>
<sequence length="135" mass="14728">MEEGRQNRMDPVVFQAASSGDSSFIEELAESNSSNLLQVTIEKNTVLHVALQFKNFEAATKIVNLSPTLVHETNSKGNTPLHVAARVGDIEMVKLLLKLDVETGGRQQLLSMVNQDGDTALHVAVRCGNIEIVED</sequence>
<keyword evidence="3" id="KW-1185">Reference proteome</keyword>
<feature type="repeat" description="ANK" evidence="1">
    <location>
        <begin position="116"/>
        <end position="135"/>
    </location>
</feature>
<dbReference type="Gene3D" id="1.25.40.20">
    <property type="entry name" value="Ankyrin repeat-containing domain"/>
    <property type="match status" value="1"/>
</dbReference>
<feature type="repeat" description="ANK" evidence="1">
    <location>
        <begin position="76"/>
        <end position="108"/>
    </location>
</feature>
<dbReference type="InterPro" id="IPR002110">
    <property type="entry name" value="Ankyrin_rpt"/>
</dbReference>
<gene>
    <name evidence="2" type="ORF">CFP56_012065</name>
</gene>
<keyword evidence="1" id="KW-0040">ANK repeat</keyword>
<organism evidence="2 3">
    <name type="scientific">Quercus suber</name>
    <name type="common">Cork oak</name>
    <dbReference type="NCBI Taxonomy" id="58331"/>
    <lineage>
        <taxon>Eukaryota</taxon>
        <taxon>Viridiplantae</taxon>
        <taxon>Streptophyta</taxon>
        <taxon>Embryophyta</taxon>
        <taxon>Tracheophyta</taxon>
        <taxon>Spermatophyta</taxon>
        <taxon>Magnoliopsida</taxon>
        <taxon>eudicotyledons</taxon>
        <taxon>Gunneridae</taxon>
        <taxon>Pentapetalae</taxon>
        <taxon>rosids</taxon>
        <taxon>fabids</taxon>
        <taxon>Fagales</taxon>
        <taxon>Fagaceae</taxon>
        <taxon>Quercus</taxon>
    </lineage>
</organism>
<evidence type="ECO:0000313" key="3">
    <source>
        <dbReference type="Proteomes" id="UP000237347"/>
    </source>
</evidence>
<reference evidence="2 3" key="1">
    <citation type="journal article" date="2018" name="Sci. Data">
        <title>The draft genome sequence of cork oak.</title>
        <authorList>
            <person name="Ramos A.M."/>
            <person name="Usie A."/>
            <person name="Barbosa P."/>
            <person name="Barros P.M."/>
            <person name="Capote T."/>
            <person name="Chaves I."/>
            <person name="Simoes F."/>
            <person name="Abreu I."/>
            <person name="Carrasquinho I."/>
            <person name="Faro C."/>
            <person name="Guimaraes J.B."/>
            <person name="Mendonca D."/>
            <person name="Nobrega F."/>
            <person name="Rodrigues L."/>
            <person name="Saibo N.J.M."/>
            <person name="Varela M.C."/>
            <person name="Egas C."/>
            <person name="Matos J."/>
            <person name="Miguel C.M."/>
            <person name="Oliveira M.M."/>
            <person name="Ricardo C.P."/>
            <person name="Goncalves S."/>
        </authorList>
    </citation>
    <scope>NUCLEOTIDE SEQUENCE [LARGE SCALE GENOMIC DNA]</scope>
    <source>
        <strain evidence="3">cv. HL8</strain>
    </source>
</reference>
<comment type="caution">
    <text evidence="2">The sequence shown here is derived from an EMBL/GenBank/DDBJ whole genome shotgun (WGS) entry which is preliminary data.</text>
</comment>
<dbReference type="PROSITE" id="PS50297">
    <property type="entry name" value="ANK_REP_REGION"/>
    <property type="match status" value="2"/>
</dbReference>
<dbReference type="EMBL" id="PKMF04000198">
    <property type="protein sequence ID" value="KAK7843708.1"/>
    <property type="molecule type" value="Genomic_DNA"/>
</dbReference>
<dbReference type="Proteomes" id="UP000237347">
    <property type="component" value="Unassembled WGS sequence"/>
</dbReference>
<dbReference type="PROSITE" id="PS50088">
    <property type="entry name" value="ANK_REPEAT"/>
    <property type="match status" value="2"/>
</dbReference>
<dbReference type="SUPFAM" id="SSF48403">
    <property type="entry name" value="Ankyrin repeat"/>
    <property type="match status" value="1"/>
</dbReference>
<protein>
    <submittedName>
        <fullName evidence="2">Ankyrin repeat-containing protein</fullName>
    </submittedName>
</protein>
<evidence type="ECO:0000313" key="2">
    <source>
        <dbReference type="EMBL" id="KAK7843708.1"/>
    </source>
</evidence>
<dbReference type="AlphaFoldDB" id="A0AAW0KVV3"/>
<dbReference type="PANTHER" id="PTHR24121:SF22">
    <property type="entry name" value="PROTEIN ACCELERATED CELL DEATH 6-LIKE"/>
    <property type="match status" value="1"/>
</dbReference>